<evidence type="ECO:0000313" key="1">
    <source>
        <dbReference type="EnsemblPlants" id="AET3Gv20681000.1"/>
    </source>
</evidence>
<evidence type="ECO:0000313" key="2">
    <source>
        <dbReference type="Proteomes" id="UP000015105"/>
    </source>
</evidence>
<reference evidence="1" key="5">
    <citation type="journal article" date="2021" name="G3 (Bethesda)">
        <title>Aegilops tauschii genome assembly Aet v5.0 features greater sequence contiguity and improved annotation.</title>
        <authorList>
            <person name="Wang L."/>
            <person name="Zhu T."/>
            <person name="Rodriguez J.C."/>
            <person name="Deal K.R."/>
            <person name="Dubcovsky J."/>
            <person name="McGuire P.E."/>
            <person name="Lux T."/>
            <person name="Spannagl M."/>
            <person name="Mayer K.F.X."/>
            <person name="Baldrich P."/>
            <person name="Meyers B.C."/>
            <person name="Huo N."/>
            <person name="Gu Y.Q."/>
            <person name="Zhou H."/>
            <person name="Devos K.M."/>
            <person name="Bennetzen J.L."/>
            <person name="Unver T."/>
            <person name="Budak H."/>
            <person name="Gulick P.J."/>
            <person name="Galiba G."/>
            <person name="Kalapos B."/>
            <person name="Nelson D.R."/>
            <person name="Li P."/>
            <person name="You F.M."/>
            <person name="Luo M.C."/>
            <person name="Dvorak J."/>
        </authorList>
    </citation>
    <scope>NUCLEOTIDE SEQUENCE [LARGE SCALE GENOMIC DNA]</scope>
    <source>
        <strain evidence="1">cv. AL8/78</strain>
    </source>
</reference>
<name>A0A453FHU6_AEGTS</name>
<proteinExistence type="predicted"/>
<accession>A0A453FHU6</accession>
<keyword evidence="2" id="KW-1185">Reference proteome</keyword>
<reference evidence="1" key="4">
    <citation type="submission" date="2019-03" db="UniProtKB">
        <authorList>
            <consortium name="EnsemblPlants"/>
        </authorList>
    </citation>
    <scope>IDENTIFICATION</scope>
</reference>
<reference evidence="1" key="3">
    <citation type="journal article" date="2017" name="Nature">
        <title>Genome sequence of the progenitor of the wheat D genome Aegilops tauschii.</title>
        <authorList>
            <person name="Luo M.C."/>
            <person name="Gu Y.Q."/>
            <person name="Puiu D."/>
            <person name="Wang H."/>
            <person name="Twardziok S.O."/>
            <person name="Deal K.R."/>
            <person name="Huo N."/>
            <person name="Zhu T."/>
            <person name="Wang L."/>
            <person name="Wang Y."/>
            <person name="McGuire P.E."/>
            <person name="Liu S."/>
            <person name="Long H."/>
            <person name="Ramasamy R.K."/>
            <person name="Rodriguez J.C."/>
            <person name="Van S.L."/>
            <person name="Yuan L."/>
            <person name="Wang Z."/>
            <person name="Xia Z."/>
            <person name="Xiao L."/>
            <person name="Anderson O.D."/>
            <person name="Ouyang S."/>
            <person name="Liang Y."/>
            <person name="Zimin A.V."/>
            <person name="Pertea G."/>
            <person name="Qi P."/>
            <person name="Bennetzen J.L."/>
            <person name="Dai X."/>
            <person name="Dawson M.W."/>
            <person name="Muller H.G."/>
            <person name="Kugler K."/>
            <person name="Rivarola-Duarte L."/>
            <person name="Spannagl M."/>
            <person name="Mayer K.F.X."/>
            <person name="Lu F.H."/>
            <person name="Bevan M.W."/>
            <person name="Leroy P."/>
            <person name="Li P."/>
            <person name="You F.M."/>
            <person name="Sun Q."/>
            <person name="Liu Z."/>
            <person name="Lyons E."/>
            <person name="Wicker T."/>
            <person name="Salzberg S.L."/>
            <person name="Devos K.M."/>
            <person name="Dvorak J."/>
        </authorList>
    </citation>
    <scope>NUCLEOTIDE SEQUENCE [LARGE SCALE GENOMIC DNA]</scope>
    <source>
        <strain evidence="1">cv. AL8/78</strain>
    </source>
</reference>
<protein>
    <submittedName>
        <fullName evidence="1">Uncharacterized protein</fullName>
    </submittedName>
</protein>
<sequence length="36" mass="3790">NAYASDALQIAPYDQLDMLERLVDVPLPATAAVASS</sequence>
<organism evidence="1 2">
    <name type="scientific">Aegilops tauschii subsp. strangulata</name>
    <name type="common">Goatgrass</name>
    <dbReference type="NCBI Taxonomy" id="200361"/>
    <lineage>
        <taxon>Eukaryota</taxon>
        <taxon>Viridiplantae</taxon>
        <taxon>Streptophyta</taxon>
        <taxon>Embryophyta</taxon>
        <taxon>Tracheophyta</taxon>
        <taxon>Spermatophyta</taxon>
        <taxon>Magnoliopsida</taxon>
        <taxon>Liliopsida</taxon>
        <taxon>Poales</taxon>
        <taxon>Poaceae</taxon>
        <taxon>BOP clade</taxon>
        <taxon>Pooideae</taxon>
        <taxon>Triticodae</taxon>
        <taxon>Triticeae</taxon>
        <taxon>Triticinae</taxon>
        <taxon>Aegilops</taxon>
    </lineage>
</organism>
<dbReference type="Proteomes" id="UP000015105">
    <property type="component" value="Chromosome 3D"/>
</dbReference>
<dbReference type="AlphaFoldDB" id="A0A453FHU6"/>
<reference evidence="2" key="2">
    <citation type="journal article" date="2017" name="Nat. Plants">
        <title>The Aegilops tauschii genome reveals multiple impacts of transposons.</title>
        <authorList>
            <person name="Zhao G."/>
            <person name="Zou C."/>
            <person name="Li K."/>
            <person name="Wang K."/>
            <person name="Li T."/>
            <person name="Gao L."/>
            <person name="Zhang X."/>
            <person name="Wang H."/>
            <person name="Yang Z."/>
            <person name="Liu X."/>
            <person name="Jiang W."/>
            <person name="Mao L."/>
            <person name="Kong X."/>
            <person name="Jiao Y."/>
            <person name="Jia J."/>
        </authorList>
    </citation>
    <scope>NUCLEOTIDE SEQUENCE [LARGE SCALE GENOMIC DNA]</scope>
    <source>
        <strain evidence="2">cv. AL8/78</strain>
    </source>
</reference>
<dbReference type="Gramene" id="AET3Gv20681000.1">
    <property type="protein sequence ID" value="AET3Gv20681000.1"/>
    <property type="gene ID" value="AET3Gv20681000"/>
</dbReference>
<reference evidence="2" key="1">
    <citation type="journal article" date="2014" name="Science">
        <title>Ancient hybridizations among the ancestral genomes of bread wheat.</title>
        <authorList>
            <consortium name="International Wheat Genome Sequencing Consortium,"/>
            <person name="Marcussen T."/>
            <person name="Sandve S.R."/>
            <person name="Heier L."/>
            <person name="Spannagl M."/>
            <person name="Pfeifer M."/>
            <person name="Jakobsen K.S."/>
            <person name="Wulff B.B."/>
            <person name="Steuernagel B."/>
            <person name="Mayer K.F."/>
            <person name="Olsen O.A."/>
        </authorList>
    </citation>
    <scope>NUCLEOTIDE SEQUENCE [LARGE SCALE GENOMIC DNA]</scope>
    <source>
        <strain evidence="2">cv. AL8/78</strain>
    </source>
</reference>
<dbReference type="EnsemblPlants" id="AET3Gv20681000.1">
    <property type="protein sequence ID" value="AET3Gv20681000.1"/>
    <property type="gene ID" value="AET3Gv20681000"/>
</dbReference>